<name>A0ABQ2TZU0_9ACTN</name>
<protein>
    <recommendedName>
        <fullName evidence="3">N-acetyltransferase domain-containing protein</fullName>
    </recommendedName>
</protein>
<dbReference type="PROSITE" id="PS51186">
    <property type="entry name" value="GNAT"/>
    <property type="match status" value="1"/>
</dbReference>
<evidence type="ECO:0000256" key="2">
    <source>
        <dbReference type="ARBA" id="ARBA00023315"/>
    </source>
</evidence>
<dbReference type="InterPro" id="IPR000182">
    <property type="entry name" value="GNAT_dom"/>
</dbReference>
<dbReference type="SUPFAM" id="SSF55729">
    <property type="entry name" value="Acyl-CoA N-acyltransferases (Nat)"/>
    <property type="match status" value="1"/>
</dbReference>
<evidence type="ECO:0000313" key="4">
    <source>
        <dbReference type="EMBL" id="GGT57955.1"/>
    </source>
</evidence>
<dbReference type="PANTHER" id="PTHR43877">
    <property type="entry name" value="AMINOALKYLPHOSPHONATE N-ACETYLTRANSFERASE-RELATED-RELATED"/>
    <property type="match status" value="1"/>
</dbReference>
<keyword evidence="5" id="KW-1185">Reference proteome</keyword>
<dbReference type="Gene3D" id="3.40.630.30">
    <property type="match status" value="1"/>
</dbReference>
<proteinExistence type="predicted"/>
<dbReference type="Pfam" id="PF00583">
    <property type="entry name" value="Acetyltransf_1"/>
    <property type="match status" value="1"/>
</dbReference>
<accession>A0ABQ2TZU0</accession>
<dbReference type="RefSeq" id="WP_189365234.1">
    <property type="nucleotide sequence ID" value="NZ_BMTZ01000009.1"/>
</dbReference>
<gene>
    <name evidence="4" type="ORF">GCM10010287_35260</name>
</gene>
<feature type="domain" description="N-acetyltransferase" evidence="3">
    <location>
        <begin position="1"/>
        <end position="168"/>
    </location>
</feature>
<keyword evidence="1" id="KW-0808">Transferase</keyword>
<dbReference type="InterPro" id="IPR016181">
    <property type="entry name" value="Acyl_CoA_acyltransferase"/>
</dbReference>
<comment type="caution">
    <text evidence="4">The sequence shown here is derived from an EMBL/GenBank/DDBJ whole genome shotgun (WGS) entry which is preliminary data.</text>
</comment>
<sequence>MRIRAFTPRDLTALTDLTIETFRPFYEDSFRPLVGETVFANQHGDWRDDYRREIPRLHAPERHLYVAVADAGDDNGDDDGDGLAGYVAWSVDPDRRNGSISHLAVSAQHRRHHAGTALCEHAFAHMRSLGAEVVEIGTGGDPFHAPARALYERLGCRGLPTVVYYRQL</sequence>
<reference evidence="5" key="1">
    <citation type="journal article" date="2019" name="Int. J. Syst. Evol. Microbiol.">
        <title>The Global Catalogue of Microorganisms (GCM) 10K type strain sequencing project: providing services to taxonomists for standard genome sequencing and annotation.</title>
        <authorList>
            <consortium name="The Broad Institute Genomics Platform"/>
            <consortium name="The Broad Institute Genome Sequencing Center for Infectious Disease"/>
            <person name="Wu L."/>
            <person name="Ma J."/>
        </authorList>
    </citation>
    <scope>NUCLEOTIDE SEQUENCE [LARGE SCALE GENOMIC DNA]</scope>
    <source>
        <strain evidence="5">JCM 4422</strain>
    </source>
</reference>
<dbReference type="CDD" id="cd04301">
    <property type="entry name" value="NAT_SF"/>
    <property type="match status" value="1"/>
</dbReference>
<evidence type="ECO:0000259" key="3">
    <source>
        <dbReference type="PROSITE" id="PS51186"/>
    </source>
</evidence>
<dbReference type="InterPro" id="IPR050832">
    <property type="entry name" value="Bact_Acetyltransf"/>
</dbReference>
<organism evidence="4 5">
    <name type="scientific">Streptomyces variabilis</name>
    <dbReference type="NCBI Taxonomy" id="67372"/>
    <lineage>
        <taxon>Bacteria</taxon>
        <taxon>Bacillati</taxon>
        <taxon>Actinomycetota</taxon>
        <taxon>Actinomycetes</taxon>
        <taxon>Kitasatosporales</taxon>
        <taxon>Streptomycetaceae</taxon>
        <taxon>Streptomyces</taxon>
        <taxon>Streptomyces griseoincarnatus group</taxon>
    </lineage>
</organism>
<evidence type="ECO:0000313" key="5">
    <source>
        <dbReference type="Proteomes" id="UP000629911"/>
    </source>
</evidence>
<keyword evidence="2" id="KW-0012">Acyltransferase</keyword>
<evidence type="ECO:0000256" key="1">
    <source>
        <dbReference type="ARBA" id="ARBA00022679"/>
    </source>
</evidence>
<dbReference type="Proteomes" id="UP000629911">
    <property type="component" value="Unassembled WGS sequence"/>
</dbReference>
<dbReference type="EMBL" id="BMTZ01000009">
    <property type="protein sequence ID" value="GGT57955.1"/>
    <property type="molecule type" value="Genomic_DNA"/>
</dbReference>